<accession>A0A1B8AEN8</accession>
<evidence type="ECO:0000256" key="2">
    <source>
        <dbReference type="ARBA" id="ARBA00009320"/>
    </source>
</evidence>
<comment type="similarity">
    <text evidence="2">Belongs to the class-IV pyridoxal-phosphate-dependent aminotransferase family.</text>
</comment>
<protein>
    <recommendedName>
        <fullName evidence="9">Branched-chain-amino-acid transaminase</fullName>
    </recommendedName>
</protein>
<dbReference type="OMA" id="YMVEERD"/>
<keyword evidence="4" id="KW-0808">Transferase</keyword>
<dbReference type="STRING" id="36050.A0A1B8AEN8"/>
<dbReference type="InterPro" id="IPR001544">
    <property type="entry name" value="Aminotrans_IV"/>
</dbReference>
<dbReference type="Gene3D" id="3.20.10.10">
    <property type="entry name" value="D-amino Acid Aminotransferase, subunit A, domain 2"/>
    <property type="match status" value="1"/>
</dbReference>
<dbReference type="PANTHER" id="PTHR42825">
    <property type="entry name" value="AMINO ACID AMINOTRANSFERASE"/>
    <property type="match status" value="1"/>
</dbReference>
<keyword evidence="5" id="KW-0663">Pyridoxal phosphate</keyword>
<dbReference type="NCBIfam" id="NF009897">
    <property type="entry name" value="PRK13357.1"/>
    <property type="match status" value="1"/>
</dbReference>
<evidence type="ECO:0000256" key="1">
    <source>
        <dbReference type="ARBA" id="ARBA00001933"/>
    </source>
</evidence>
<evidence type="ECO:0000256" key="4">
    <source>
        <dbReference type="ARBA" id="ARBA00022679"/>
    </source>
</evidence>
<gene>
    <name evidence="7" type="ORF">FPOA_10657</name>
</gene>
<proteinExistence type="inferred from homology"/>
<dbReference type="InterPro" id="IPR043132">
    <property type="entry name" value="BCAT-like_C"/>
</dbReference>
<dbReference type="InterPro" id="IPR033939">
    <property type="entry name" value="BCAT_family"/>
</dbReference>
<dbReference type="PIRSF" id="PIRSF006468">
    <property type="entry name" value="BCAT1"/>
    <property type="match status" value="1"/>
</dbReference>
<dbReference type="Proteomes" id="UP000091967">
    <property type="component" value="Unassembled WGS sequence"/>
</dbReference>
<dbReference type="InterPro" id="IPR043131">
    <property type="entry name" value="BCAT-like_N"/>
</dbReference>
<dbReference type="CDD" id="cd01557">
    <property type="entry name" value="BCAT_beta_family"/>
    <property type="match status" value="1"/>
</dbReference>
<keyword evidence="8" id="KW-1185">Reference proteome</keyword>
<keyword evidence="3" id="KW-0032">Aminotransferase</keyword>
<dbReference type="Gene3D" id="3.30.470.10">
    <property type="match status" value="1"/>
</dbReference>
<dbReference type="SUPFAM" id="SSF56752">
    <property type="entry name" value="D-aminoacid aminotransferase-like PLP-dependent enzymes"/>
    <property type="match status" value="1"/>
</dbReference>
<dbReference type="AlphaFoldDB" id="A0A1B8AEN8"/>
<comment type="cofactor">
    <cofactor evidence="1">
        <name>pyridoxal 5'-phosphate</name>
        <dbReference type="ChEBI" id="CHEBI:597326"/>
    </cofactor>
</comment>
<dbReference type="PANTHER" id="PTHR42825:SF2">
    <property type="entry name" value="BRANCHED-CHAIN-AMINO-ACID AMINOTRANSFERASE 3, CHLOROPLASTIC-RELATED"/>
    <property type="match status" value="1"/>
</dbReference>
<dbReference type="NCBIfam" id="TIGR01123">
    <property type="entry name" value="ilvE_II"/>
    <property type="match status" value="1"/>
</dbReference>
<sequence>MAPIFPSVTFVRNENPVPEAERDMRLQNPELGISDTDHMAIAKYADGQWQTATIQPFSPLTLHHGSKCFQYGQTLFEGMQAYKTPDGRIVLFRPDKNAKRLNISADRVAMPELPEKLFLDMVKALIWVERDWFPSGEGGRLYLRPFMFAAGNSVRFAVAKEYIFCVLVSPARSFFNRTVLNVYVEPLLRRASPGGTGSSKCGGNYAAALRSHQEAAKHGCDQALFLEDDSKIQELEVTNIFFVMKNGTIRTPCLNDTILNGVTRASVMELAKQRGIKVEESDYYFKDFYADAMSGEVLEVFACGTAGGLIAVGSFYCPPDETKASNGANGHIDGKFLVGDGEMGDLTKKLRSELLGIQNGTRDDPFGWLHEVRGDDLPQFSDN</sequence>
<evidence type="ECO:0000256" key="6">
    <source>
        <dbReference type="PIRSR" id="PIRSR006468-1"/>
    </source>
</evidence>
<comment type="caution">
    <text evidence="7">The sequence shown here is derived from an EMBL/GenBank/DDBJ whole genome shotgun (WGS) entry which is preliminary data.</text>
</comment>
<evidence type="ECO:0008006" key="9">
    <source>
        <dbReference type="Google" id="ProtNLM"/>
    </source>
</evidence>
<name>A0A1B8AEN8_FUSPO</name>
<dbReference type="InterPro" id="IPR036038">
    <property type="entry name" value="Aminotransferase-like"/>
</dbReference>
<dbReference type="Pfam" id="PF01063">
    <property type="entry name" value="Aminotran_4"/>
    <property type="match status" value="1"/>
</dbReference>
<evidence type="ECO:0000256" key="5">
    <source>
        <dbReference type="ARBA" id="ARBA00022898"/>
    </source>
</evidence>
<dbReference type="EMBL" id="LYXU01000004">
    <property type="protein sequence ID" value="OBS18932.1"/>
    <property type="molecule type" value="Genomic_DNA"/>
</dbReference>
<reference evidence="7 8" key="1">
    <citation type="submission" date="2016-06" db="EMBL/GenBank/DDBJ databases">
        <title>Living apart together: crosstalk between the core and supernumerary genomes in a fungal plant pathogen.</title>
        <authorList>
            <person name="Vanheule A."/>
            <person name="Audenaert K."/>
            <person name="Warris S."/>
            <person name="Van De Geest H."/>
            <person name="Schijlen E."/>
            <person name="Hofte M."/>
            <person name="De Saeger S."/>
            <person name="Haesaert G."/>
            <person name="Waalwijk C."/>
            <person name="Van Der Lee T."/>
        </authorList>
    </citation>
    <scope>NUCLEOTIDE SEQUENCE [LARGE SCALE GENOMIC DNA]</scope>
    <source>
        <strain evidence="7 8">2516</strain>
    </source>
</reference>
<evidence type="ECO:0000313" key="8">
    <source>
        <dbReference type="Proteomes" id="UP000091967"/>
    </source>
</evidence>
<dbReference type="GO" id="GO:0009081">
    <property type="term" value="P:branched-chain amino acid metabolic process"/>
    <property type="evidence" value="ECO:0007669"/>
    <property type="project" value="InterPro"/>
</dbReference>
<evidence type="ECO:0000313" key="7">
    <source>
        <dbReference type="EMBL" id="OBS18932.1"/>
    </source>
</evidence>
<dbReference type="GO" id="GO:0004084">
    <property type="term" value="F:branched-chain-amino-acid transaminase activity"/>
    <property type="evidence" value="ECO:0007669"/>
    <property type="project" value="InterPro"/>
</dbReference>
<dbReference type="InterPro" id="IPR005786">
    <property type="entry name" value="B_amino_transII"/>
</dbReference>
<evidence type="ECO:0000256" key="3">
    <source>
        <dbReference type="ARBA" id="ARBA00022576"/>
    </source>
</evidence>
<organism evidence="7 8">
    <name type="scientific">Fusarium poae</name>
    <dbReference type="NCBI Taxonomy" id="36050"/>
    <lineage>
        <taxon>Eukaryota</taxon>
        <taxon>Fungi</taxon>
        <taxon>Dikarya</taxon>
        <taxon>Ascomycota</taxon>
        <taxon>Pezizomycotina</taxon>
        <taxon>Sordariomycetes</taxon>
        <taxon>Hypocreomycetidae</taxon>
        <taxon>Hypocreales</taxon>
        <taxon>Nectriaceae</taxon>
        <taxon>Fusarium</taxon>
    </lineage>
</organism>
<feature type="modified residue" description="N6-(pyridoxal phosphate)lysine" evidence="6">
    <location>
        <position position="200"/>
    </location>
</feature>